<evidence type="ECO:0000256" key="6">
    <source>
        <dbReference type="ARBA" id="ARBA00022801"/>
    </source>
</evidence>
<dbReference type="GO" id="GO:0006508">
    <property type="term" value="P:proteolysis"/>
    <property type="evidence" value="ECO:0007669"/>
    <property type="project" value="UniProtKB-KW"/>
</dbReference>
<dbReference type="RefSeq" id="WP_144651160.1">
    <property type="nucleotide sequence ID" value="NZ_VNFK01000009.1"/>
</dbReference>
<comment type="function">
    <text evidence="9 10">This protein specifically catalyzes the removal of signal peptides from prolipoproteins.</text>
</comment>
<dbReference type="AlphaFoldDB" id="A0A558GYN7"/>
<keyword evidence="4 9" id="KW-0812">Transmembrane</keyword>
<evidence type="ECO:0000313" key="12">
    <source>
        <dbReference type="EMBL" id="TVU62001.1"/>
    </source>
</evidence>
<reference evidence="12 13" key="1">
    <citation type="submission" date="2019-07" db="EMBL/GenBank/DDBJ databases">
        <title>Diversity of Bacteria from Kongsfjorden, Arctic.</title>
        <authorList>
            <person name="Yu Y."/>
        </authorList>
    </citation>
    <scope>NUCLEOTIDE SEQUENCE [LARGE SCALE GENOMIC DNA]</scope>
    <source>
        <strain evidence="12 13">SM1928</strain>
    </source>
</reference>
<comment type="caution">
    <text evidence="12">The sequence shown here is derived from an EMBL/GenBank/DDBJ whole genome shotgun (WGS) entry which is preliminary data.</text>
</comment>
<evidence type="ECO:0000256" key="8">
    <source>
        <dbReference type="ARBA" id="ARBA00023136"/>
    </source>
</evidence>
<dbReference type="PANTHER" id="PTHR33695:SF1">
    <property type="entry name" value="LIPOPROTEIN SIGNAL PEPTIDASE"/>
    <property type="match status" value="1"/>
</dbReference>
<comment type="similarity">
    <text evidence="1 9 11">Belongs to the peptidase A8 family.</text>
</comment>
<sequence>MRGKETKAVLPFRAAMALAVAGLALVDLLVKSAVVLTMGQGQFLDFGPLNVRLAYNTGVAFSLGATLSPWIVVAATAAIVTALAVYLYRVAPGFNRISRAGAVLLLGGAVGNLVDRMDGAGVVDFLHTGWFPTFNLADVFVTGGVGLLVLGSVRTPAQALKEEGR</sequence>
<evidence type="ECO:0000256" key="3">
    <source>
        <dbReference type="ARBA" id="ARBA00022670"/>
    </source>
</evidence>
<dbReference type="PANTHER" id="PTHR33695">
    <property type="entry name" value="LIPOPROTEIN SIGNAL PEPTIDASE"/>
    <property type="match status" value="1"/>
</dbReference>
<comment type="catalytic activity">
    <reaction evidence="9 10">
        <text>Release of signal peptides from bacterial membrane prolipoproteins. Hydrolyzes -Xaa-Yaa-Zaa-|-(S,diacylglyceryl)Cys-, in which Xaa is hydrophobic (preferably Leu), and Yaa (Ala or Ser) and Zaa (Gly or Ala) have small, neutral side chains.</text>
        <dbReference type="EC" id="3.4.23.36"/>
    </reaction>
</comment>
<dbReference type="NCBIfam" id="NF011362">
    <property type="entry name" value="PRK14781.1"/>
    <property type="match status" value="1"/>
</dbReference>
<feature type="transmembrane region" description="Helical" evidence="9">
    <location>
        <begin position="97"/>
        <end position="114"/>
    </location>
</feature>
<comment type="subcellular location">
    <subcellularLocation>
        <location evidence="9">Cell membrane</location>
        <topology evidence="9">Multi-pass membrane protein</topology>
    </subcellularLocation>
</comment>
<comment type="pathway">
    <text evidence="9">Protein modification; lipoprotein biosynthesis (signal peptide cleavage).</text>
</comment>
<keyword evidence="7 9" id="KW-1133">Transmembrane helix</keyword>
<dbReference type="EC" id="3.4.23.36" evidence="9"/>
<feature type="transmembrane region" description="Helical" evidence="9">
    <location>
        <begin position="59"/>
        <end position="85"/>
    </location>
</feature>
<keyword evidence="5 9" id="KW-0064">Aspartyl protease</keyword>
<evidence type="ECO:0000256" key="2">
    <source>
        <dbReference type="ARBA" id="ARBA00022475"/>
    </source>
</evidence>
<evidence type="ECO:0000256" key="7">
    <source>
        <dbReference type="ARBA" id="ARBA00022989"/>
    </source>
</evidence>
<dbReference type="Proteomes" id="UP000316500">
    <property type="component" value="Unassembled WGS sequence"/>
</dbReference>
<feature type="active site" evidence="9">
    <location>
        <position position="138"/>
    </location>
</feature>
<dbReference type="PROSITE" id="PS00855">
    <property type="entry name" value="SPASE_II"/>
    <property type="match status" value="1"/>
</dbReference>
<feature type="transmembrane region" description="Helical" evidence="9">
    <location>
        <begin position="134"/>
        <end position="153"/>
    </location>
</feature>
<dbReference type="PRINTS" id="PR00781">
    <property type="entry name" value="LIPOSIGPTASE"/>
</dbReference>
<feature type="active site" evidence="9">
    <location>
        <position position="124"/>
    </location>
</feature>
<proteinExistence type="inferred from homology"/>
<name>A0A558GYN7_PAENT</name>
<gene>
    <name evidence="9 12" type="primary">lspA</name>
    <name evidence="12" type="ORF">FQP90_13110</name>
</gene>
<evidence type="ECO:0000313" key="13">
    <source>
        <dbReference type="Proteomes" id="UP000316500"/>
    </source>
</evidence>
<dbReference type="OrthoDB" id="4308908at2"/>
<dbReference type="HAMAP" id="MF_00161">
    <property type="entry name" value="LspA"/>
    <property type="match status" value="1"/>
</dbReference>
<dbReference type="Pfam" id="PF01252">
    <property type="entry name" value="Peptidase_A8"/>
    <property type="match status" value="1"/>
</dbReference>
<dbReference type="EMBL" id="VNFK01000009">
    <property type="protein sequence ID" value="TVU62001.1"/>
    <property type="molecule type" value="Genomic_DNA"/>
</dbReference>
<dbReference type="GO" id="GO:0005886">
    <property type="term" value="C:plasma membrane"/>
    <property type="evidence" value="ECO:0007669"/>
    <property type="project" value="UniProtKB-SubCell"/>
</dbReference>
<evidence type="ECO:0000256" key="10">
    <source>
        <dbReference type="RuleBase" id="RU000594"/>
    </source>
</evidence>
<feature type="transmembrane region" description="Helical" evidence="9">
    <location>
        <begin position="12"/>
        <end position="39"/>
    </location>
</feature>
<organism evidence="12 13">
    <name type="scientific">Paenarthrobacter nitroguajacolicus</name>
    <name type="common">Arthrobacter nitroguajacolicus</name>
    <dbReference type="NCBI Taxonomy" id="211146"/>
    <lineage>
        <taxon>Bacteria</taxon>
        <taxon>Bacillati</taxon>
        <taxon>Actinomycetota</taxon>
        <taxon>Actinomycetes</taxon>
        <taxon>Micrococcales</taxon>
        <taxon>Micrococcaceae</taxon>
        <taxon>Paenarthrobacter</taxon>
    </lineage>
</organism>
<dbReference type="GO" id="GO:0004190">
    <property type="term" value="F:aspartic-type endopeptidase activity"/>
    <property type="evidence" value="ECO:0007669"/>
    <property type="project" value="UniProtKB-UniRule"/>
</dbReference>
<evidence type="ECO:0000256" key="1">
    <source>
        <dbReference type="ARBA" id="ARBA00006139"/>
    </source>
</evidence>
<keyword evidence="6 9" id="KW-0378">Hydrolase</keyword>
<dbReference type="InterPro" id="IPR001872">
    <property type="entry name" value="Peptidase_A8"/>
</dbReference>
<keyword evidence="8 9" id="KW-0472">Membrane</keyword>
<accession>A0A558GYN7</accession>
<dbReference type="NCBIfam" id="TIGR00077">
    <property type="entry name" value="lspA"/>
    <property type="match status" value="1"/>
</dbReference>
<keyword evidence="2 9" id="KW-1003">Cell membrane</keyword>
<protein>
    <recommendedName>
        <fullName evidence="9">Lipoprotein signal peptidase</fullName>
        <ecNumber evidence="9">3.4.23.36</ecNumber>
    </recommendedName>
    <alternativeName>
        <fullName evidence="9">Prolipoprotein signal peptidase</fullName>
    </alternativeName>
    <alternativeName>
        <fullName evidence="9">Signal peptidase II</fullName>
        <shortName evidence="9">SPase II</shortName>
    </alternativeName>
</protein>
<evidence type="ECO:0000256" key="5">
    <source>
        <dbReference type="ARBA" id="ARBA00022750"/>
    </source>
</evidence>
<evidence type="ECO:0000256" key="4">
    <source>
        <dbReference type="ARBA" id="ARBA00022692"/>
    </source>
</evidence>
<dbReference type="UniPathway" id="UPA00665"/>
<keyword evidence="3 9" id="KW-0645">Protease</keyword>
<evidence type="ECO:0000256" key="11">
    <source>
        <dbReference type="RuleBase" id="RU004181"/>
    </source>
</evidence>
<evidence type="ECO:0000256" key="9">
    <source>
        <dbReference type="HAMAP-Rule" id="MF_00161"/>
    </source>
</evidence>